<gene>
    <name evidence="1" type="ORF">P4H66_07365</name>
</gene>
<name>A0ABU6GKD4_9BACL</name>
<evidence type="ECO:0008006" key="3">
    <source>
        <dbReference type="Google" id="ProtNLM"/>
    </source>
</evidence>
<evidence type="ECO:0000313" key="2">
    <source>
        <dbReference type="Proteomes" id="UP001344632"/>
    </source>
</evidence>
<sequence length="127" mass="14675">MSNEELLKKLRYKNGHALVLNAPEGYDLGIESESPDSKAAFIQLFVHNAEQVHEWVPQVIPRLAEDAVFWITYPKQTSKMKTDINRDSLWKLVESIAPYRPVSNVAVDEKWSALRFRHVDLVQSKKK</sequence>
<organism evidence="1 2">
    <name type="scientific">Paenibacillus dokdonensis</name>
    <dbReference type="NCBI Taxonomy" id="2567944"/>
    <lineage>
        <taxon>Bacteria</taxon>
        <taxon>Bacillati</taxon>
        <taxon>Bacillota</taxon>
        <taxon>Bacilli</taxon>
        <taxon>Bacillales</taxon>
        <taxon>Paenibacillaceae</taxon>
        <taxon>Paenibacillus</taxon>
    </lineage>
</organism>
<reference evidence="1 2" key="1">
    <citation type="submission" date="2023-03" db="EMBL/GenBank/DDBJ databases">
        <title>Bacillus Genome Sequencing.</title>
        <authorList>
            <person name="Dunlap C."/>
        </authorList>
    </citation>
    <scope>NUCLEOTIDE SEQUENCE [LARGE SCALE GENOMIC DNA]</scope>
    <source>
        <strain evidence="1 2">BD-525</strain>
    </source>
</reference>
<accession>A0ABU6GKD4</accession>
<evidence type="ECO:0000313" key="1">
    <source>
        <dbReference type="EMBL" id="MEC0239678.1"/>
    </source>
</evidence>
<comment type="caution">
    <text evidence="1">The sequence shown here is derived from an EMBL/GenBank/DDBJ whole genome shotgun (WGS) entry which is preliminary data.</text>
</comment>
<dbReference type="EMBL" id="JARLKZ010000005">
    <property type="protein sequence ID" value="MEC0239678.1"/>
    <property type="molecule type" value="Genomic_DNA"/>
</dbReference>
<dbReference type="RefSeq" id="WP_326086903.1">
    <property type="nucleotide sequence ID" value="NZ_JARLKZ010000005.1"/>
</dbReference>
<proteinExistence type="predicted"/>
<dbReference type="Proteomes" id="UP001344632">
    <property type="component" value="Unassembled WGS sequence"/>
</dbReference>
<protein>
    <recommendedName>
        <fullName evidence="3">DUF3052 domain-containing protein</fullName>
    </recommendedName>
</protein>
<keyword evidence="2" id="KW-1185">Reference proteome</keyword>